<dbReference type="EMBL" id="GGEC01078046">
    <property type="protein sequence ID" value="MBX58530.1"/>
    <property type="molecule type" value="Transcribed_RNA"/>
</dbReference>
<name>A0A2P2PUX9_RHIMU</name>
<evidence type="ECO:0000313" key="1">
    <source>
        <dbReference type="EMBL" id="MBX58530.1"/>
    </source>
</evidence>
<protein>
    <submittedName>
        <fullName evidence="1">Uncharacterized protein</fullName>
    </submittedName>
</protein>
<sequence>MNNKLIDEYALTLLYALSLGFKQKNYNRKHTIGVQDSNCYVNRSDSFNWIKLVF</sequence>
<organism evidence="1">
    <name type="scientific">Rhizophora mucronata</name>
    <name type="common">Asiatic mangrove</name>
    <dbReference type="NCBI Taxonomy" id="61149"/>
    <lineage>
        <taxon>Eukaryota</taxon>
        <taxon>Viridiplantae</taxon>
        <taxon>Streptophyta</taxon>
        <taxon>Embryophyta</taxon>
        <taxon>Tracheophyta</taxon>
        <taxon>Spermatophyta</taxon>
        <taxon>Magnoliopsida</taxon>
        <taxon>eudicotyledons</taxon>
        <taxon>Gunneridae</taxon>
        <taxon>Pentapetalae</taxon>
        <taxon>rosids</taxon>
        <taxon>fabids</taxon>
        <taxon>Malpighiales</taxon>
        <taxon>Rhizophoraceae</taxon>
        <taxon>Rhizophora</taxon>
    </lineage>
</organism>
<proteinExistence type="predicted"/>
<dbReference type="AlphaFoldDB" id="A0A2P2PUX9"/>
<accession>A0A2P2PUX9</accession>
<reference evidence="1" key="1">
    <citation type="submission" date="2018-02" db="EMBL/GenBank/DDBJ databases">
        <title>Rhizophora mucronata_Transcriptome.</title>
        <authorList>
            <person name="Meera S.P."/>
            <person name="Sreeshan A."/>
            <person name="Augustine A."/>
        </authorList>
    </citation>
    <scope>NUCLEOTIDE SEQUENCE</scope>
    <source>
        <tissue evidence="1">Leaf</tissue>
    </source>
</reference>